<dbReference type="SUPFAM" id="SSF52980">
    <property type="entry name" value="Restriction endonuclease-like"/>
    <property type="match status" value="1"/>
</dbReference>
<sequence length="169" mass="19147">MHIACFELAILHPNAVVEDMETIIDFDSTEYAQHHTDTLTRLEQRLVGSDLNSRELGMAGESYAARWLEQLGWCTLARNWHTRYGELDVIMLTPEQVVVFVEVKTRHTRRYGPGQEAVSARKQAHLRHAAALWLAGPGRSTPRTGIRFDVVAILVEGRDLFVNHIKGAF</sequence>
<proteinExistence type="inferred from homology"/>
<dbReference type="NCBIfam" id="TIGR00252">
    <property type="entry name" value="YraN family protein"/>
    <property type="match status" value="1"/>
</dbReference>
<dbReference type="NCBIfam" id="NF009150">
    <property type="entry name" value="PRK12497.1-3"/>
    <property type="match status" value="1"/>
</dbReference>
<keyword evidence="3" id="KW-0540">Nuclease</keyword>
<dbReference type="Proteomes" id="UP000029096">
    <property type="component" value="Unassembled WGS sequence"/>
</dbReference>
<dbReference type="PANTHER" id="PTHR34039">
    <property type="entry name" value="UPF0102 PROTEIN YRAN"/>
    <property type="match status" value="1"/>
</dbReference>
<organism evidence="3 4">
    <name type="scientific">Bifidobacterium bohemicum DSM 22767</name>
    <dbReference type="NCBI Taxonomy" id="1437606"/>
    <lineage>
        <taxon>Bacteria</taxon>
        <taxon>Bacillati</taxon>
        <taxon>Actinomycetota</taxon>
        <taxon>Actinomycetes</taxon>
        <taxon>Bifidobacteriales</taxon>
        <taxon>Bifidobacteriaceae</taxon>
        <taxon>Bifidobacterium</taxon>
    </lineage>
</organism>
<keyword evidence="3" id="KW-0378">Hydrolase</keyword>
<accession>A0A086ZK22</accession>
<evidence type="ECO:0000313" key="3">
    <source>
        <dbReference type="EMBL" id="KFI46872.1"/>
    </source>
</evidence>
<dbReference type="Pfam" id="PF02021">
    <property type="entry name" value="UPF0102"/>
    <property type="match status" value="1"/>
</dbReference>
<dbReference type="NCBIfam" id="NF009154">
    <property type="entry name" value="PRK12497.3-3"/>
    <property type="match status" value="1"/>
</dbReference>
<evidence type="ECO:0000256" key="1">
    <source>
        <dbReference type="ARBA" id="ARBA00006738"/>
    </source>
</evidence>
<dbReference type="AlphaFoldDB" id="A0A086ZK22"/>
<name>A0A086ZK22_9BIFI</name>
<dbReference type="InterPro" id="IPR011856">
    <property type="entry name" value="tRNA_endonuc-like_dom_sf"/>
</dbReference>
<dbReference type="PANTHER" id="PTHR34039:SF1">
    <property type="entry name" value="UPF0102 PROTEIN YRAN"/>
    <property type="match status" value="1"/>
</dbReference>
<dbReference type="GO" id="GO:0003676">
    <property type="term" value="F:nucleic acid binding"/>
    <property type="evidence" value="ECO:0007669"/>
    <property type="project" value="InterPro"/>
</dbReference>
<dbReference type="CDD" id="cd20736">
    <property type="entry name" value="PoNe_Nuclease"/>
    <property type="match status" value="1"/>
</dbReference>
<keyword evidence="3" id="KW-0255">Endonuclease</keyword>
<dbReference type="EMBL" id="JGYP01000001">
    <property type="protein sequence ID" value="KFI46872.1"/>
    <property type="molecule type" value="Genomic_DNA"/>
</dbReference>
<comment type="caution">
    <text evidence="3">The sequence shown here is derived from an EMBL/GenBank/DDBJ whole genome shotgun (WGS) entry which is preliminary data.</text>
</comment>
<gene>
    <name evidence="3" type="ORF">BBOH_0346</name>
</gene>
<evidence type="ECO:0000256" key="2">
    <source>
        <dbReference type="HAMAP-Rule" id="MF_00048"/>
    </source>
</evidence>
<evidence type="ECO:0000313" key="4">
    <source>
        <dbReference type="Proteomes" id="UP000029096"/>
    </source>
</evidence>
<dbReference type="Gene3D" id="3.40.1350.10">
    <property type="match status" value="1"/>
</dbReference>
<keyword evidence="4" id="KW-1185">Reference proteome</keyword>
<dbReference type="HAMAP" id="MF_00048">
    <property type="entry name" value="UPF0102"/>
    <property type="match status" value="1"/>
</dbReference>
<dbReference type="InterPro" id="IPR011335">
    <property type="entry name" value="Restrct_endonuc-II-like"/>
</dbReference>
<protein>
    <recommendedName>
        <fullName evidence="2">UPF0102 protein BBOH_0346</fullName>
    </recommendedName>
</protein>
<comment type="similarity">
    <text evidence="1 2">Belongs to the UPF0102 family.</text>
</comment>
<dbReference type="STRING" id="1437606.BBOH_0346"/>
<dbReference type="InterPro" id="IPR003509">
    <property type="entry name" value="UPF0102_YraN-like"/>
</dbReference>
<reference evidence="3 4" key="1">
    <citation type="submission" date="2014-03" db="EMBL/GenBank/DDBJ databases">
        <title>Genomics of Bifidobacteria.</title>
        <authorList>
            <person name="Ventura M."/>
            <person name="Milani C."/>
            <person name="Lugli G.A."/>
        </authorList>
    </citation>
    <scope>NUCLEOTIDE SEQUENCE [LARGE SCALE GENOMIC DNA]</scope>
    <source>
        <strain evidence="3 4">DSM 22767</strain>
    </source>
</reference>
<dbReference type="GO" id="GO:0004519">
    <property type="term" value="F:endonuclease activity"/>
    <property type="evidence" value="ECO:0007669"/>
    <property type="project" value="UniProtKB-KW"/>
</dbReference>
<dbReference type="eggNOG" id="COG0792">
    <property type="taxonomic scope" value="Bacteria"/>
</dbReference>